<feature type="transmembrane region" description="Helical" evidence="5">
    <location>
        <begin position="25"/>
        <end position="51"/>
    </location>
</feature>
<evidence type="ECO:0000256" key="1">
    <source>
        <dbReference type="ARBA" id="ARBA00004141"/>
    </source>
</evidence>
<dbReference type="GO" id="GO:0016020">
    <property type="term" value="C:membrane"/>
    <property type="evidence" value="ECO:0000318"/>
    <property type="project" value="GO_Central"/>
</dbReference>
<accession>E9HRF1</accession>
<dbReference type="InterPro" id="IPR005178">
    <property type="entry name" value="Ostalpha/TMEM184C"/>
</dbReference>
<dbReference type="Proteomes" id="UP000000305">
    <property type="component" value="Unassembled WGS sequence"/>
</dbReference>
<name>E9HRF1_DAPPU</name>
<evidence type="ECO:0000256" key="3">
    <source>
        <dbReference type="ARBA" id="ARBA00022989"/>
    </source>
</evidence>
<dbReference type="Pfam" id="PF03619">
    <property type="entry name" value="Solute_trans_a"/>
    <property type="match status" value="1"/>
</dbReference>
<feature type="transmembrane region" description="Helical" evidence="5">
    <location>
        <begin position="195"/>
        <end position="219"/>
    </location>
</feature>
<proteinExistence type="predicted"/>
<sequence length="323" mass="36726">MENCSDNYTNYIPNVAQNIEDLGGWVSVGILGGVTSFILFCLYLYNVRIYIMENPSWARRHQAWITSLPMAISFLSMSSFFVPRAAVTCDTVKFTYMPFIMVQFVETTLVIGGGEKVLLDDLIRRNTQWYRLTLPFRIVQLCPFTITKNLLRWIVGMIYQAFVSQLLLTILMAVLEHAQVLQRDATNVAFSTILILNMVTFTVGLFFFNVLIVGLSAHLESKWPKFMGKYYALLCFIFVQKAHGFLISIFTFTNYESPILTWKTLDAMASMLEAFTFGILFFLFFKDVVVQDDSITHTNDSAANVVEGPLLPPQPVINELASP</sequence>
<feature type="transmembrane region" description="Helical" evidence="5">
    <location>
        <begin position="153"/>
        <end position="175"/>
    </location>
</feature>
<feature type="transmembrane region" description="Helical" evidence="5">
    <location>
        <begin position="94"/>
        <end position="114"/>
    </location>
</feature>
<protein>
    <submittedName>
        <fullName evidence="6">Uncharacterized protein</fullName>
    </submittedName>
</protein>
<evidence type="ECO:0000313" key="6">
    <source>
        <dbReference type="EMBL" id="EFX65692.1"/>
    </source>
</evidence>
<keyword evidence="3 5" id="KW-1133">Transmembrane helix</keyword>
<reference evidence="6 7" key="1">
    <citation type="journal article" date="2011" name="Science">
        <title>The ecoresponsive genome of Daphnia pulex.</title>
        <authorList>
            <person name="Colbourne J.K."/>
            <person name="Pfrender M.E."/>
            <person name="Gilbert D."/>
            <person name="Thomas W.K."/>
            <person name="Tucker A."/>
            <person name="Oakley T.H."/>
            <person name="Tokishita S."/>
            <person name="Aerts A."/>
            <person name="Arnold G.J."/>
            <person name="Basu M.K."/>
            <person name="Bauer D.J."/>
            <person name="Caceres C.E."/>
            <person name="Carmel L."/>
            <person name="Casola C."/>
            <person name="Choi J.H."/>
            <person name="Detter J.C."/>
            <person name="Dong Q."/>
            <person name="Dusheyko S."/>
            <person name="Eads B.D."/>
            <person name="Frohlich T."/>
            <person name="Geiler-Samerotte K.A."/>
            <person name="Gerlach D."/>
            <person name="Hatcher P."/>
            <person name="Jogdeo S."/>
            <person name="Krijgsveld J."/>
            <person name="Kriventseva E.V."/>
            <person name="Kultz D."/>
            <person name="Laforsch C."/>
            <person name="Lindquist E."/>
            <person name="Lopez J."/>
            <person name="Manak J.R."/>
            <person name="Muller J."/>
            <person name="Pangilinan J."/>
            <person name="Patwardhan R.P."/>
            <person name="Pitluck S."/>
            <person name="Pritham E.J."/>
            <person name="Rechtsteiner A."/>
            <person name="Rho M."/>
            <person name="Rogozin I.B."/>
            <person name="Sakarya O."/>
            <person name="Salamov A."/>
            <person name="Schaack S."/>
            <person name="Shapiro H."/>
            <person name="Shiga Y."/>
            <person name="Skalitzky C."/>
            <person name="Smith Z."/>
            <person name="Souvorov A."/>
            <person name="Sung W."/>
            <person name="Tang Z."/>
            <person name="Tsuchiya D."/>
            <person name="Tu H."/>
            <person name="Vos H."/>
            <person name="Wang M."/>
            <person name="Wolf Y.I."/>
            <person name="Yamagata H."/>
            <person name="Yamada T."/>
            <person name="Ye Y."/>
            <person name="Shaw J.R."/>
            <person name="Andrews J."/>
            <person name="Crease T.J."/>
            <person name="Tang H."/>
            <person name="Lucas S.M."/>
            <person name="Robertson H.M."/>
            <person name="Bork P."/>
            <person name="Koonin E.V."/>
            <person name="Zdobnov E.M."/>
            <person name="Grigoriev I.V."/>
            <person name="Lynch M."/>
            <person name="Boore J.L."/>
        </authorList>
    </citation>
    <scope>NUCLEOTIDE SEQUENCE [LARGE SCALE GENOMIC DNA]</scope>
</reference>
<dbReference type="FunCoup" id="E9HRF1">
    <property type="interactions" value="22"/>
</dbReference>
<organism evidence="6 7">
    <name type="scientific">Daphnia pulex</name>
    <name type="common">Water flea</name>
    <dbReference type="NCBI Taxonomy" id="6669"/>
    <lineage>
        <taxon>Eukaryota</taxon>
        <taxon>Metazoa</taxon>
        <taxon>Ecdysozoa</taxon>
        <taxon>Arthropoda</taxon>
        <taxon>Crustacea</taxon>
        <taxon>Branchiopoda</taxon>
        <taxon>Diplostraca</taxon>
        <taxon>Cladocera</taxon>
        <taxon>Anomopoda</taxon>
        <taxon>Daphniidae</taxon>
        <taxon>Daphnia</taxon>
    </lineage>
</organism>
<evidence type="ECO:0000256" key="4">
    <source>
        <dbReference type="ARBA" id="ARBA00023136"/>
    </source>
</evidence>
<comment type="subcellular location">
    <subcellularLocation>
        <location evidence="1">Membrane</location>
        <topology evidence="1">Multi-pass membrane protein</topology>
    </subcellularLocation>
</comment>
<dbReference type="KEGG" id="dpx:DAPPUDRAFT_229590"/>
<dbReference type="InParanoid" id="E9HRF1"/>
<keyword evidence="2 5" id="KW-0812">Transmembrane</keyword>
<dbReference type="EMBL" id="GL732734">
    <property type="protein sequence ID" value="EFX65692.1"/>
    <property type="molecule type" value="Genomic_DNA"/>
</dbReference>
<evidence type="ECO:0000313" key="7">
    <source>
        <dbReference type="Proteomes" id="UP000000305"/>
    </source>
</evidence>
<keyword evidence="4 5" id="KW-0472">Membrane</keyword>
<dbReference type="HOGENOM" id="CLU_883553_0_0_1"/>
<keyword evidence="7" id="KW-1185">Reference proteome</keyword>
<feature type="transmembrane region" description="Helical" evidence="5">
    <location>
        <begin position="231"/>
        <end position="255"/>
    </location>
</feature>
<feature type="transmembrane region" description="Helical" evidence="5">
    <location>
        <begin position="267"/>
        <end position="285"/>
    </location>
</feature>
<evidence type="ECO:0000256" key="5">
    <source>
        <dbReference type="SAM" id="Phobius"/>
    </source>
</evidence>
<gene>
    <name evidence="6" type="ORF">DAPPUDRAFT_229590</name>
</gene>
<dbReference type="SMART" id="SM01417">
    <property type="entry name" value="Solute_trans_a"/>
    <property type="match status" value="1"/>
</dbReference>
<dbReference type="PhylomeDB" id="E9HRF1"/>
<dbReference type="GO" id="GO:0022857">
    <property type="term" value="F:transmembrane transporter activity"/>
    <property type="evidence" value="ECO:0000318"/>
    <property type="project" value="GO_Central"/>
</dbReference>
<feature type="transmembrane region" description="Helical" evidence="5">
    <location>
        <begin position="63"/>
        <end position="82"/>
    </location>
</feature>
<dbReference type="PANTHER" id="PTHR23423">
    <property type="entry name" value="ORGANIC SOLUTE TRANSPORTER-RELATED"/>
    <property type="match status" value="1"/>
</dbReference>
<dbReference type="AlphaFoldDB" id="E9HRF1"/>
<dbReference type="OrthoDB" id="10352982at2759"/>
<evidence type="ECO:0000256" key="2">
    <source>
        <dbReference type="ARBA" id="ARBA00022692"/>
    </source>
</evidence>